<sequence length="85" mass="9642">MSYTHAELATVYDGLRAFTADHSGEALPLFLLVRVLHGWSRDTGRNVFPRNRTVVECVQRAGYGLTRRYGRLHIAGLTFVPREKP</sequence>
<keyword evidence="2" id="KW-1185">Reference proteome</keyword>
<evidence type="ECO:0000313" key="2">
    <source>
        <dbReference type="Proteomes" id="UP001501455"/>
    </source>
</evidence>
<dbReference type="EMBL" id="BAAAXF010000066">
    <property type="protein sequence ID" value="GAA3502307.1"/>
    <property type="molecule type" value="Genomic_DNA"/>
</dbReference>
<dbReference type="Proteomes" id="UP001501455">
    <property type="component" value="Unassembled WGS sequence"/>
</dbReference>
<proteinExistence type="predicted"/>
<organism evidence="1 2">
    <name type="scientific">Streptomyces prasinosporus</name>
    <dbReference type="NCBI Taxonomy" id="68256"/>
    <lineage>
        <taxon>Bacteria</taxon>
        <taxon>Bacillati</taxon>
        <taxon>Actinomycetota</taxon>
        <taxon>Actinomycetes</taxon>
        <taxon>Kitasatosporales</taxon>
        <taxon>Streptomycetaceae</taxon>
        <taxon>Streptomyces</taxon>
        <taxon>Streptomyces albogriseolus group</taxon>
    </lineage>
</organism>
<name>A0ABP6U472_9ACTN</name>
<gene>
    <name evidence="1" type="ORF">GCM10019016_094150</name>
</gene>
<evidence type="ECO:0000313" key="1">
    <source>
        <dbReference type="EMBL" id="GAA3502307.1"/>
    </source>
</evidence>
<comment type="caution">
    <text evidence="1">The sequence shown here is derived from an EMBL/GenBank/DDBJ whole genome shotgun (WGS) entry which is preliminary data.</text>
</comment>
<accession>A0ABP6U472</accession>
<reference evidence="2" key="1">
    <citation type="journal article" date="2019" name="Int. J. Syst. Evol. Microbiol.">
        <title>The Global Catalogue of Microorganisms (GCM) 10K type strain sequencing project: providing services to taxonomists for standard genome sequencing and annotation.</title>
        <authorList>
            <consortium name="The Broad Institute Genomics Platform"/>
            <consortium name="The Broad Institute Genome Sequencing Center for Infectious Disease"/>
            <person name="Wu L."/>
            <person name="Ma J."/>
        </authorList>
    </citation>
    <scope>NUCLEOTIDE SEQUENCE [LARGE SCALE GENOMIC DNA]</scope>
    <source>
        <strain evidence="2">JCM 4816</strain>
    </source>
</reference>
<protein>
    <submittedName>
        <fullName evidence="1">Uncharacterized protein</fullName>
    </submittedName>
</protein>
<dbReference type="RefSeq" id="WP_345583542.1">
    <property type="nucleotide sequence ID" value="NZ_BAAAXF010000066.1"/>
</dbReference>